<evidence type="ECO:0000256" key="7">
    <source>
        <dbReference type="ARBA" id="ARBA00022840"/>
    </source>
</evidence>
<sequence>MNVLELSEQEIIRRQCLQELRDMGINPYPAAEYPTNAYSTDIKDEFNDDEKQREVVIAGRMMSRRIMGKASFAELQDSKGRIQVYISRDDICPDENKDLYNKVFKKLLDIGDIIGVKGFVFRTQTGEISVHAKEITLLSKSLKPLPIVKYKDGVAYDKFDDPELRARQRYVDLIVNDGVKETFLKRATILRTMRNFFDEHGYTEVETPTLQSIAGGASARPFITHFNALNIDMYMRIATELYLKRLIVGGFEGVYEIGKNFRNEGMDKFHNPEFTCMELYVQYKDYNWMMSFTEQLLETICKAVNNGSTEVKNGENTVSFKAPYRRLPILEAIKEKTGFDLAGKNEDEIRTIATVDLKMEGIDETFGKGKLIDEIFGEFCEGTFIQPTFITDYPVEMSPLTKMHRSKPGLTERFELMVNGKEIANAYSELNDPIDQEERFKEQMKLADKGDDEAMIIDQDFLRALQYGMAPTSGIGIGIDRLCMLMTGKEFIQEVLLFPQMKPEAKMPQSSIKEWAELGVEEDWVYVLRKAGFNLISDIKDEKAQGLQQKLGEINKKYKLNYEKPSVEQIQNWIDQANE</sequence>
<proteinExistence type="inferred from homology"/>
<dbReference type="GO" id="GO:0004824">
    <property type="term" value="F:lysine-tRNA ligase activity"/>
    <property type="evidence" value="ECO:0007669"/>
    <property type="project" value="UniProtKB-UniRule"/>
</dbReference>
<evidence type="ECO:0000256" key="1">
    <source>
        <dbReference type="ARBA" id="ARBA00004496"/>
    </source>
</evidence>
<dbReference type="GO" id="GO:0000287">
    <property type="term" value="F:magnesium ion binding"/>
    <property type="evidence" value="ECO:0007669"/>
    <property type="project" value="UniProtKB-UniRule"/>
</dbReference>
<dbReference type="InterPro" id="IPR004365">
    <property type="entry name" value="NA-bd_OB_tRNA"/>
</dbReference>
<evidence type="ECO:0000256" key="2">
    <source>
        <dbReference type="ARBA" id="ARBA00008226"/>
    </source>
</evidence>
<protein>
    <recommendedName>
        <fullName evidence="12">Lysine--tRNA ligase</fullName>
        <ecNumber evidence="12">6.1.1.6</ecNumber>
    </recommendedName>
    <alternativeName>
        <fullName evidence="12">Lysyl-tRNA synthetase</fullName>
        <shortName evidence="12">LysRS</shortName>
    </alternativeName>
</protein>
<dbReference type="HAMAP" id="MF_00252">
    <property type="entry name" value="Lys_tRNA_synth_class2"/>
    <property type="match status" value="1"/>
</dbReference>
<dbReference type="AlphaFoldDB" id="A0A3S4TD62"/>
<dbReference type="EC" id="6.1.1.6" evidence="12"/>
<dbReference type="NCBIfam" id="TIGR00499">
    <property type="entry name" value="lysS_bact"/>
    <property type="match status" value="1"/>
</dbReference>
<dbReference type="SUPFAM" id="SSF50249">
    <property type="entry name" value="Nucleic acid-binding proteins"/>
    <property type="match status" value="1"/>
</dbReference>
<evidence type="ECO:0000256" key="6">
    <source>
        <dbReference type="ARBA" id="ARBA00022741"/>
    </source>
</evidence>
<dbReference type="Gene3D" id="2.40.50.140">
    <property type="entry name" value="Nucleic acid-binding proteins"/>
    <property type="match status" value="1"/>
</dbReference>
<feature type="binding site" evidence="12">
    <location>
        <position position="422"/>
    </location>
    <ligand>
        <name>Mg(2+)</name>
        <dbReference type="ChEBI" id="CHEBI:18420"/>
        <label>2</label>
    </ligand>
</feature>
<keyword evidence="5 12" id="KW-0479">Metal-binding</keyword>
<keyword evidence="7 12" id="KW-0067">ATP-binding</keyword>
<dbReference type="KEGG" id="poc:NCTC13071_00337"/>
<dbReference type="FunFam" id="2.40.50.140:FF:000024">
    <property type="entry name" value="Lysine--tRNA ligase"/>
    <property type="match status" value="1"/>
</dbReference>
<dbReference type="GO" id="GO:0006430">
    <property type="term" value="P:lysyl-tRNA aminoacylation"/>
    <property type="evidence" value="ECO:0007669"/>
    <property type="project" value="UniProtKB-UniRule"/>
</dbReference>
<keyword evidence="6 12" id="KW-0547">Nucleotide-binding</keyword>
<name>A0A3S4TD62_9BACT</name>
<reference evidence="15 16" key="1">
    <citation type="submission" date="2018-12" db="EMBL/GenBank/DDBJ databases">
        <authorList>
            <consortium name="Pathogen Informatics"/>
        </authorList>
    </citation>
    <scope>NUCLEOTIDE SEQUENCE [LARGE SCALE GENOMIC DNA]</scope>
    <source>
        <strain evidence="15 16">NCTC13071</strain>
    </source>
</reference>
<keyword evidence="9 12" id="KW-0648">Protein biosynthesis</keyword>
<dbReference type="Pfam" id="PF00152">
    <property type="entry name" value="tRNA-synt_2"/>
    <property type="match status" value="1"/>
</dbReference>
<dbReference type="InterPro" id="IPR004364">
    <property type="entry name" value="Aa-tRNA-synt_II"/>
</dbReference>
<keyword evidence="8 12" id="KW-0460">Magnesium</keyword>
<dbReference type="SUPFAM" id="SSF55681">
    <property type="entry name" value="Class II aaRS and biotin synthetases"/>
    <property type="match status" value="1"/>
</dbReference>
<dbReference type="EMBL" id="LR134384">
    <property type="protein sequence ID" value="VEH14366.1"/>
    <property type="molecule type" value="Genomic_DNA"/>
</dbReference>
<evidence type="ECO:0000256" key="3">
    <source>
        <dbReference type="ARBA" id="ARBA00022490"/>
    </source>
</evidence>
<dbReference type="PANTHER" id="PTHR42918:SF15">
    <property type="entry name" value="LYSINE--TRNA LIGASE, CHLOROPLASTIC_MITOCHONDRIAL"/>
    <property type="match status" value="1"/>
</dbReference>
<feature type="domain" description="Aminoacyl-transfer RNA synthetases class-II family profile" evidence="14">
    <location>
        <begin position="189"/>
        <end position="503"/>
    </location>
</feature>
<evidence type="ECO:0000256" key="8">
    <source>
        <dbReference type="ARBA" id="ARBA00022842"/>
    </source>
</evidence>
<evidence type="ECO:0000259" key="14">
    <source>
        <dbReference type="PROSITE" id="PS50862"/>
    </source>
</evidence>
<evidence type="ECO:0000256" key="10">
    <source>
        <dbReference type="ARBA" id="ARBA00023146"/>
    </source>
</evidence>
<dbReference type="PROSITE" id="PS50862">
    <property type="entry name" value="AA_TRNA_LIGASE_II"/>
    <property type="match status" value="1"/>
</dbReference>
<evidence type="ECO:0000256" key="12">
    <source>
        <dbReference type="HAMAP-Rule" id="MF_00252"/>
    </source>
</evidence>
<evidence type="ECO:0000256" key="11">
    <source>
        <dbReference type="ARBA" id="ARBA00048573"/>
    </source>
</evidence>
<dbReference type="CDD" id="cd04322">
    <property type="entry name" value="LysRS_N"/>
    <property type="match status" value="1"/>
</dbReference>
<dbReference type="CDD" id="cd00775">
    <property type="entry name" value="LysRS_core"/>
    <property type="match status" value="1"/>
</dbReference>
<dbReference type="GO" id="GO:0005829">
    <property type="term" value="C:cytosol"/>
    <property type="evidence" value="ECO:0007669"/>
    <property type="project" value="TreeGrafter"/>
</dbReference>
<evidence type="ECO:0000256" key="5">
    <source>
        <dbReference type="ARBA" id="ARBA00022723"/>
    </source>
</evidence>
<dbReference type="InterPro" id="IPR045864">
    <property type="entry name" value="aa-tRNA-synth_II/BPL/LPL"/>
</dbReference>
<feature type="binding site" evidence="12">
    <location>
        <position position="415"/>
    </location>
    <ligand>
        <name>Mg(2+)</name>
        <dbReference type="ChEBI" id="CHEBI:18420"/>
        <label>1</label>
    </ligand>
</feature>
<dbReference type="InterPro" id="IPR018149">
    <property type="entry name" value="Lys-tRNA-synth_II_C"/>
</dbReference>
<dbReference type="InterPro" id="IPR044136">
    <property type="entry name" value="Lys-tRNA-ligase_II_N"/>
</dbReference>
<keyword evidence="10 12" id="KW-0030">Aminoacyl-tRNA synthetase</keyword>
<dbReference type="InterPro" id="IPR025567">
    <property type="entry name" value="DUF4332"/>
</dbReference>
<comment type="subunit">
    <text evidence="12">Homodimer.</text>
</comment>
<dbReference type="FunFam" id="3.30.930.10:FF:000238">
    <property type="entry name" value="Lysine--tRNA ligase"/>
    <property type="match status" value="1"/>
</dbReference>
<comment type="catalytic activity">
    <reaction evidence="11 12 13">
        <text>tRNA(Lys) + L-lysine + ATP = L-lysyl-tRNA(Lys) + AMP + diphosphate</text>
        <dbReference type="Rhea" id="RHEA:20792"/>
        <dbReference type="Rhea" id="RHEA-COMP:9696"/>
        <dbReference type="Rhea" id="RHEA-COMP:9697"/>
        <dbReference type="ChEBI" id="CHEBI:30616"/>
        <dbReference type="ChEBI" id="CHEBI:32551"/>
        <dbReference type="ChEBI" id="CHEBI:33019"/>
        <dbReference type="ChEBI" id="CHEBI:78442"/>
        <dbReference type="ChEBI" id="CHEBI:78529"/>
        <dbReference type="ChEBI" id="CHEBI:456215"/>
        <dbReference type="EC" id="6.1.1.6"/>
    </reaction>
</comment>
<evidence type="ECO:0000256" key="9">
    <source>
        <dbReference type="ARBA" id="ARBA00022917"/>
    </source>
</evidence>
<dbReference type="Pfam" id="PF14229">
    <property type="entry name" value="DUF4332"/>
    <property type="match status" value="1"/>
</dbReference>
<gene>
    <name evidence="15" type="primary">lysU</name>
    <name evidence="12" type="synonym">lysS</name>
    <name evidence="15" type="ORF">NCTC13071_00337</name>
</gene>
<evidence type="ECO:0000256" key="4">
    <source>
        <dbReference type="ARBA" id="ARBA00022598"/>
    </source>
</evidence>
<dbReference type="InterPro" id="IPR012340">
    <property type="entry name" value="NA-bd_OB-fold"/>
</dbReference>
<dbReference type="Pfam" id="PF01336">
    <property type="entry name" value="tRNA_anti-codon"/>
    <property type="match status" value="1"/>
</dbReference>
<dbReference type="Gene3D" id="3.30.930.10">
    <property type="entry name" value="Bira Bifunctional Protein, Domain 2"/>
    <property type="match status" value="1"/>
</dbReference>
<dbReference type="PANTHER" id="PTHR42918">
    <property type="entry name" value="LYSYL-TRNA SYNTHETASE"/>
    <property type="match status" value="1"/>
</dbReference>
<dbReference type="InterPro" id="IPR002313">
    <property type="entry name" value="Lys-tRNA-ligase_II"/>
</dbReference>
<dbReference type="GeneID" id="85011251"/>
<dbReference type="NCBIfam" id="NF001756">
    <property type="entry name" value="PRK00484.1"/>
    <property type="match status" value="1"/>
</dbReference>
<organism evidence="15 16">
    <name type="scientific">Segatella oris</name>
    <dbReference type="NCBI Taxonomy" id="28135"/>
    <lineage>
        <taxon>Bacteria</taxon>
        <taxon>Pseudomonadati</taxon>
        <taxon>Bacteroidota</taxon>
        <taxon>Bacteroidia</taxon>
        <taxon>Bacteroidales</taxon>
        <taxon>Prevotellaceae</taxon>
        <taxon>Segatella</taxon>
    </lineage>
</organism>
<comment type="similarity">
    <text evidence="2 12">Belongs to the class-II aminoacyl-tRNA synthetase family.</text>
</comment>
<evidence type="ECO:0000256" key="13">
    <source>
        <dbReference type="RuleBase" id="RU000336"/>
    </source>
</evidence>
<dbReference type="Proteomes" id="UP000274578">
    <property type="component" value="Chromosome 1"/>
</dbReference>
<accession>A0A3S4TD62</accession>
<evidence type="ECO:0000313" key="15">
    <source>
        <dbReference type="EMBL" id="VEH14366.1"/>
    </source>
</evidence>
<dbReference type="GO" id="GO:0000049">
    <property type="term" value="F:tRNA binding"/>
    <property type="evidence" value="ECO:0007669"/>
    <property type="project" value="TreeGrafter"/>
</dbReference>
<dbReference type="InterPro" id="IPR006195">
    <property type="entry name" value="aa-tRNA-synth_II"/>
</dbReference>
<keyword evidence="4 12" id="KW-0436">Ligase</keyword>
<feature type="binding site" evidence="12">
    <location>
        <position position="422"/>
    </location>
    <ligand>
        <name>Mg(2+)</name>
        <dbReference type="ChEBI" id="CHEBI:18420"/>
        <label>1</label>
    </ligand>
</feature>
<comment type="subcellular location">
    <subcellularLocation>
        <location evidence="1 12">Cytoplasm</location>
    </subcellularLocation>
</comment>
<comment type="cofactor">
    <cofactor evidence="12 13">
        <name>Mg(2+)</name>
        <dbReference type="ChEBI" id="CHEBI:18420"/>
    </cofactor>
    <text evidence="12 13">Binds 3 Mg(2+) ions per subunit.</text>
</comment>
<evidence type="ECO:0000313" key="16">
    <source>
        <dbReference type="Proteomes" id="UP000274578"/>
    </source>
</evidence>
<keyword evidence="3 12" id="KW-0963">Cytoplasm</keyword>
<dbReference type="GO" id="GO:0005524">
    <property type="term" value="F:ATP binding"/>
    <property type="evidence" value="ECO:0007669"/>
    <property type="project" value="UniProtKB-UniRule"/>
</dbReference>
<dbReference type="PRINTS" id="PR00982">
    <property type="entry name" value="TRNASYNTHLYS"/>
</dbReference>
<dbReference type="RefSeq" id="WP_018919489.1">
    <property type="nucleotide sequence ID" value="NZ_CAUUIS010000015.1"/>
</dbReference>